<dbReference type="AlphaFoldDB" id="A0AAD5ISF8"/>
<dbReference type="Proteomes" id="UP001064489">
    <property type="component" value="Chromosome 8"/>
</dbReference>
<name>A0AAD5ISF8_ACENE</name>
<organism evidence="1 2">
    <name type="scientific">Acer negundo</name>
    <name type="common">Box elder</name>
    <dbReference type="NCBI Taxonomy" id="4023"/>
    <lineage>
        <taxon>Eukaryota</taxon>
        <taxon>Viridiplantae</taxon>
        <taxon>Streptophyta</taxon>
        <taxon>Embryophyta</taxon>
        <taxon>Tracheophyta</taxon>
        <taxon>Spermatophyta</taxon>
        <taxon>Magnoliopsida</taxon>
        <taxon>eudicotyledons</taxon>
        <taxon>Gunneridae</taxon>
        <taxon>Pentapetalae</taxon>
        <taxon>rosids</taxon>
        <taxon>malvids</taxon>
        <taxon>Sapindales</taxon>
        <taxon>Sapindaceae</taxon>
        <taxon>Hippocastanoideae</taxon>
        <taxon>Acereae</taxon>
        <taxon>Acer</taxon>
    </lineage>
</organism>
<evidence type="ECO:0000313" key="2">
    <source>
        <dbReference type="Proteomes" id="UP001064489"/>
    </source>
</evidence>
<accession>A0AAD5ISF8</accession>
<sequence>MAMVREELRGVARQKKGRLWDQRVMSNICGIQNLKIQVDSGLKDKNERLKKQNHGPQQKLAKTTIDIDKDVETVVSKKLSHKITEDVGRPYETLRRKPIKQSSKSRPLNIADLCLILNEMDVDPVPIPKDSCDFTVKEPVTMVMTEVLANNQLGPKSGKWKRWVCDGVKTENEIDSDGNLGKRSLASSEVSSKMLKIPKTNRGSLGSSKSISTNRLSLVCRKQ</sequence>
<proteinExistence type="predicted"/>
<evidence type="ECO:0000313" key="1">
    <source>
        <dbReference type="EMBL" id="KAI9174670.1"/>
    </source>
</evidence>
<protein>
    <submittedName>
        <fullName evidence="1">Uncharacterized protein</fullName>
    </submittedName>
</protein>
<reference evidence="1" key="1">
    <citation type="journal article" date="2022" name="Plant J.">
        <title>Strategies of tolerance reflected in two North American maple genomes.</title>
        <authorList>
            <person name="McEvoy S.L."/>
            <person name="Sezen U.U."/>
            <person name="Trouern-Trend A."/>
            <person name="McMahon S.M."/>
            <person name="Schaberg P.G."/>
            <person name="Yang J."/>
            <person name="Wegrzyn J.L."/>
            <person name="Swenson N.G."/>
        </authorList>
    </citation>
    <scope>NUCLEOTIDE SEQUENCE</scope>
    <source>
        <strain evidence="1">91603</strain>
    </source>
</reference>
<gene>
    <name evidence="1" type="ORF">LWI28_020998</name>
</gene>
<dbReference type="EMBL" id="JAJSOW010000103">
    <property type="protein sequence ID" value="KAI9174670.1"/>
    <property type="molecule type" value="Genomic_DNA"/>
</dbReference>
<reference evidence="1" key="2">
    <citation type="submission" date="2023-02" db="EMBL/GenBank/DDBJ databases">
        <authorList>
            <person name="Swenson N.G."/>
            <person name="Wegrzyn J.L."/>
            <person name="Mcevoy S.L."/>
        </authorList>
    </citation>
    <scope>NUCLEOTIDE SEQUENCE</scope>
    <source>
        <strain evidence="1">91603</strain>
        <tissue evidence="1">Leaf</tissue>
    </source>
</reference>
<comment type="caution">
    <text evidence="1">The sequence shown here is derived from an EMBL/GenBank/DDBJ whole genome shotgun (WGS) entry which is preliminary data.</text>
</comment>
<keyword evidence="2" id="KW-1185">Reference proteome</keyword>